<comment type="similarity">
    <text evidence="1 8">Belongs to the precorrin methyltransferase family.</text>
</comment>
<evidence type="ECO:0000313" key="11">
    <source>
        <dbReference type="Proteomes" id="UP001433638"/>
    </source>
</evidence>
<evidence type="ECO:0000259" key="9">
    <source>
        <dbReference type="Pfam" id="PF00590"/>
    </source>
</evidence>
<dbReference type="EC" id="2.1.1.107" evidence="2"/>
<reference evidence="10" key="1">
    <citation type="submission" date="2024-06" db="EMBL/GenBank/DDBJ databases">
        <title>Genome sequence of Vogesella sp. MAHUQ-64.</title>
        <authorList>
            <person name="Huq M.A."/>
        </authorList>
    </citation>
    <scope>NUCLEOTIDE SEQUENCE</scope>
    <source>
        <strain evidence="10">MAHUQ-64</strain>
    </source>
</reference>
<evidence type="ECO:0000256" key="3">
    <source>
        <dbReference type="ARBA" id="ARBA00022603"/>
    </source>
</evidence>
<evidence type="ECO:0000256" key="8">
    <source>
        <dbReference type="RuleBase" id="RU003960"/>
    </source>
</evidence>
<evidence type="ECO:0000256" key="6">
    <source>
        <dbReference type="ARBA" id="ARBA00023244"/>
    </source>
</evidence>
<dbReference type="NCBIfam" id="TIGR01469">
    <property type="entry name" value="cobA_cysG_Cterm"/>
    <property type="match status" value="1"/>
</dbReference>
<dbReference type="InterPro" id="IPR035996">
    <property type="entry name" value="4pyrrol_Methylase_sf"/>
</dbReference>
<keyword evidence="5" id="KW-0949">S-adenosyl-L-methionine</keyword>
<evidence type="ECO:0000256" key="5">
    <source>
        <dbReference type="ARBA" id="ARBA00022691"/>
    </source>
</evidence>
<sequence>MNPALPFSHPAPLHGGQVSLVGAGPGDPDLLTLKALRRLAEADVVLYDLLVAEEILALINKRARLICVGKRASRHTLPQHEINQLLLTEAQAGHRVVRLKGGDPLLFGRGGEELAALLAAGIEVEVVPGITAAVGAAAAAGIPLTHRDCAQGVSLVTGHRRDGASGLDWAAHSGREQTVVVYMGLGEAAAIAAELQAHGRSGDTPVAVIEQATTPRQRVLRCSLATLADCVAREAPQPPALLVIGEVVALASSWQRQTAECSAG</sequence>
<proteinExistence type="inferred from homology"/>
<evidence type="ECO:0000256" key="2">
    <source>
        <dbReference type="ARBA" id="ARBA00012162"/>
    </source>
</evidence>
<keyword evidence="3 8" id="KW-0489">Methyltransferase</keyword>
<dbReference type="EMBL" id="JBEFLD010000001">
    <property type="protein sequence ID" value="MEQ6289096.1"/>
    <property type="molecule type" value="Genomic_DNA"/>
</dbReference>
<keyword evidence="4 8" id="KW-0808">Transferase</keyword>
<dbReference type="GO" id="GO:0004851">
    <property type="term" value="F:uroporphyrin-III C-methyltransferase activity"/>
    <property type="evidence" value="ECO:0007669"/>
    <property type="project" value="UniProtKB-EC"/>
</dbReference>
<dbReference type="PANTHER" id="PTHR45790:SF1">
    <property type="entry name" value="SIROHEME SYNTHASE"/>
    <property type="match status" value="1"/>
</dbReference>
<evidence type="ECO:0000313" key="10">
    <source>
        <dbReference type="EMBL" id="MEQ6289096.1"/>
    </source>
</evidence>
<dbReference type="Pfam" id="PF00590">
    <property type="entry name" value="TP_methylase"/>
    <property type="match status" value="1"/>
</dbReference>
<dbReference type="PROSITE" id="PS00839">
    <property type="entry name" value="SUMT_1"/>
    <property type="match status" value="1"/>
</dbReference>
<feature type="domain" description="Tetrapyrrole methylase" evidence="9">
    <location>
        <begin position="18"/>
        <end position="227"/>
    </location>
</feature>
<dbReference type="InterPro" id="IPR050161">
    <property type="entry name" value="Siro_Cobalamin_biosynth"/>
</dbReference>
<dbReference type="InterPro" id="IPR014777">
    <property type="entry name" value="4pyrrole_Mease_sub1"/>
</dbReference>
<accession>A0ABV1LYX9</accession>
<dbReference type="SUPFAM" id="SSF53790">
    <property type="entry name" value="Tetrapyrrole methylase"/>
    <property type="match status" value="1"/>
</dbReference>
<dbReference type="GO" id="GO:0032259">
    <property type="term" value="P:methylation"/>
    <property type="evidence" value="ECO:0007669"/>
    <property type="project" value="UniProtKB-KW"/>
</dbReference>
<gene>
    <name evidence="10" type="primary">cobA</name>
    <name evidence="10" type="ORF">ABNW52_00490</name>
</gene>
<dbReference type="InterPro" id="IPR006366">
    <property type="entry name" value="CobA/CysG_C"/>
</dbReference>
<dbReference type="RefSeq" id="WP_349582518.1">
    <property type="nucleotide sequence ID" value="NZ_JBEFLD010000001.1"/>
</dbReference>
<evidence type="ECO:0000256" key="1">
    <source>
        <dbReference type="ARBA" id="ARBA00005879"/>
    </source>
</evidence>
<dbReference type="Gene3D" id="3.40.1010.10">
    <property type="entry name" value="Cobalt-precorrin-4 Transmethylase, Domain 1"/>
    <property type="match status" value="1"/>
</dbReference>
<comment type="caution">
    <text evidence="10">The sequence shown here is derived from an EMBL/GenBank/DDBJ whole genome shotgun (WGS) entry which is preliminary data.</text>
</comment>
<dbReference type="InterPro" id="IPR000878">
    <property type="entry name" value="4pyrrol_Mease"/>
</dbReference>
<dbReference type="InterPro" id="IPR003043">
    <property type="entry name" value="Uropor_MeTrfase_CS"/>
</dbReference>
<name>A0ABV1LYX9_9NEIS</name>
<dbReference type="NCBIfam" id="NF004790">
    <property type="entry name" value="PRK06136.1"/>
    <property type="match status" value="1"/>
</dbReference>
<protein>
    <recommendedName>
        <fullName evidence="2">uroporphyrinogen-III C-methyltransferase</fullName>
        <ecNumber evidence="2">2.1.1.107</ecNumber>
    </recommendedName>
</protein>
<dbReference type="Proteomes" id="UP001433638">
    <property type="component" value="Unassembled WGS sequence"/>
</dbReference>
<organism evidence="10 11">
    <name type="scientific">Vogesella oryzagri</name>
    <dbReference type="NCBI Taxonomy" id="3160864"/>
    <lineage>
        <taxon>Bacteria</taxon>
        <taxon>Pseudomonadati</taxon>
        <taxon>Pseudomonadota</taxon>
        <taxon>Betaproteobacteria</taxon>
        <taxon>Neisseriales</taxon>
        <taxon>Chromobacteriaceae</taxon>
        <taxon>Vogesella</taxon>
    </lineage>
</organism>
<comment type="pathway">
    <text evidence="7">Porphyrin-containing compound metabolism; siroheme biosynthesis; precorrin-2 from uroporphyrinogen III: step 1/1.</text>
</comment>
<dbReference type="CDD" id="cd11642">
    <property type="entry name" value="SUMT"/>
    <property type="match status" value="1"/>
</dbReference>
<dbReference type="PANTHER" id="PTHR45790">
    <property type="entry name" value="SIROHEME SYNTHASE-RELATED"/>
    <property type="match status" value="1"/>
</dbReference>
<dbReference type="PROSITE" id="PS00840">
    <property type="entry name" value="SUMT_2"/>
    <property type="match status" value="1"/>
</dbReference>
<dbReference type="InterPro" id="IPR014776">
    <property type="entry name" value="4pyrrole_Mease_sub2"/>
</dbReference>
<evidence type="ECO:0000256" key="4">
    <source>
        <dbReference type="ARBA" id="ARBA00022679"/>
    </source>
</evidence>
<dbReference type="Gene3D" id="3.30.950.10">
    <property type="entry name" value="Methyltransferase, Cobalt-precorrin-4 Transmethylase, Domain 2"/>
    <property type="match status" value="1"/>
</dbReference>
<keyword evidence="11" id="KW-1185">Reference proteome</keyword>
<keyword evidence="6" id="KW-0627">Porphyrin biosynthesis</keyword>
<evidence type="ECO:0000256" key="7">
    <source>
        <dbReference type="ARBA" id="ARBA00025705"/>
    </source>
</evidence>